<reference evidence="1" key="1">
    <citation type="submission" date="2017-07" db="EMBL/GenBank/DDBJ databases">
        <title>Taro Niue Genome Assembly and Annotation.</title>
        <authorList>
            <person name="Atibalentja N."/>
            <person name="Keating K."/>
            <person name="Fields C.J."/>
        </authorList>
    </citation>
    <scope>NUCLEOTIDE SEQUENCE</scope>
    <source>
        <strain evidence="1">Niue_2</strain>
        <tissue evidence="1">Leaf</tissue>
    </source>
</reference>
<accession>A0A843W9G6</accession>
<organism evidence="1 2">
    <name type="scientific">Colocasia esculenta</name>
    <name type="common">Wild taro</name>
    <name type="synonym">Arum esculentum</name>
    <dbReference type="NCBI Taxonomy" id="4460"/>
    <lineage>
        <taxon>Eukaryota</taxon>
        <taxon>Viridiplantae</taxon>
        <taxon>Streptophyta</taxon>
        <taxon>Embryophyta</taxon>
        <taxon>Tracheophyta</taxon>
        <taxon>Spermatophyta</taxon>
        <taxon>Magnoliopsida</taxon>
        <taxon>Liliopsida</taxon>
        <taxon>Araceae</taxon>
        <taxon>Aroideae</taxon>
        <taxon>Colocasieae</taxon>
        <taxon>Colocasia</taxon>
    </lineage>
</organism>
<proteinExistence type="predicted"/>
<dbReference type="Proteomes" id="UP000652761">
    <property type="component" value="Unassembled WGS sequence"/>
</dbReference>
<comment type="caution">
    <text evidence="1">The sequence shown here is derived from an EMBL/GenBank/DDBJ whole genome shotgun (WGS) entry which is preliminary data.</text>
</comment>
<dbReference type="EMBL" id="NMUH01003237">
    <property type="protein sequence ID" value="MQM04536.1"/>
    <property type="molecule type" value="Genomic_DNA"/>
</dbReference>
<protein>
    <submittedName>
        <fullName evidence="1">Uncharacterized protein</fullName>
    </submittedName>
</protein>
<gene>
    <name evidence="1" type="ORF">Taro_037337</name>
</gene>
<name>A0A843W9G6_COLES</name>
<keyword evidence="2" id="KW-1185">Reference proteome</keyword>
<evidence type="ECO:0000313" key="2">
    <source>
        <dbReference type="Proteomes" id="UP000652761"/>
    </source>
</evidence>
<sequence length="200" mass="23242">MTSIVEPLSFKLTDFSKSTTYTDIIQTPTSEELKLTKLRLLTKLQLLVNSDFWFNSDIWFNSDFWSTLTPGSTPTPSPTPTSEELKLINSNFWKVEEDVDNISIQGNDEVKTHGHIDDNLHTQHYKYQQPIGLFTRMLNDDADSTGFYSANERDVRYESYDYSLPIDYNPWHHVIEEHVIEEDEENEIDSQDDCSALEFS</sequence>
<dbReference type="AlphaFoldDB" id="A0A843W9G6"/>
<evidence type="ECO:0000313" key="1">
    <source>
        <dbReference type="EMBL" id="MQM04536.1"/>
    </source>
</evidence>